<evidence type="ECO:0000256" key="4">
    <source>
        <dbReference type="ARBA" id="ARBA00022670"/>
    </source>
</evidence>
<reference evidence="11 12" key="1">
    <citation type="journal article" date="2021" name="J. Hered.">
        <title>A chromosome-level genome assembly of the parasitoid wasp, Cotesia glomerata (Hymenoptera: Braconidae).</title>
        <authorList>
            <person name="Pinto B.J."/>
            <person name="Weis J.J."/>
            <person name="Gamble T."/>
            <person name="Ode P.J."/>
            <person name="Paul R."/>
            <person name="Zaspel J.M."/>
        </authorList>
    </citation>
    <scope>NUCLEOTIDE SEQUENCE [LARGE SCALE GENOMIC DNA]</scope>
    <source>
        <strain evidence="11">CgM1</strain>
    </source>
</reference>
<evidence type="ECO:0000256" key="1">
    <source>
        <dbReference type="ARBA" id="ARBA00001947"/>
    </source>
</evidence>
<dbReference type="Proteomes" id="UP000826195">
    <property type="component" value="Unassembled WGS sequence"/>
</dbReference>
<dbReference type="GO" id="GO:0005886">
    <property type="term" value="C:plasma membrane"/>
    <property type="evidence" value="ECO:0007669"/>
    <property type="project" value="UniProtKB-SubCell"/>
</dbReference>
<evidence type="ECO:0000256" key="6">
    <source>
        <dbReference type="ARBA" id="ARBA00022801"/>
    </source>
</evidence>
<dbReference type="Pfam" id="PF05649">
    <property type="entry name" value="Peptidase_M13_N"/>
    <property type="match status" value="1"/>
</dbReference>
<name>A0AAV7IDC1_COTGL</name>
<dbReference type="InterPro" id="IPR024079">
    <property type="entry name" value="MetalloPept_cat_dom_sf"/>
</dbReference>
<dbReference type="Pfam" id="PF01431">
    <property type="entry name" value="Peptidase_M13"/>
    <property type="match status" value="1"/>
</dbReference>
<dbReference type="Gene3D" id="1.10.1380.10">
    <property type="entry name" value="Neutral endopeptidase , domain2"/>
    <property type="match status" value="1"/>
</dbReference>
<keyword evidence="4" id="KW-0645">Protease</keyword>
<organism evidence="11 12">
    <name type="scientific">Cotesia glomerata</name>
    <name type="common">Lepidopteran parasitic wasp</name>
    <name type="synonym">Apanteles glomeratus</name>
    <dbReference type="NCBI Taxonomy" id="32391"/>
    <lineage>
        <taxon>Eukaryota</taxon>
        <taxon>Metazoa</taxon>
        <taxon>Ecdysozoa</taxon>
        <taxon>Arthropoda</taxon>
        <taxon>Hexapoda</taxon>
        <taxon>Insecta</taxon>
        <taxon>Pterygota</taxon>
        <taxon>Neoptera</taxon>
        <taxon>Endopterygota</taxon>
        <taxon>Hymenoptera</taxon>
        <taxon>Apocrita</taxon>
        <taxon>Ichneumonoidea</taxon>
        <taxon>Braconidae</taxon>
        <taxon>Microgastrinae</taxon>
        <taxon>Cotesia</taxon>
    </lineage>
</organism>
<dbReference type="GO" id="GO:0004222">
    <property type="term" value="F:metalloendopeptidase activity"/>
    <property type="evidence" value="ECO:0007669"/>
    <property type="project" value="InterPro"/>
</dbReference>
<keyword evidence="12" id="KW-1185">Reference proteome</keyword>
<proteinExistence type="inferred from homology"/>
<dbReference type="InterPro" id="IPR000718">
    <property type="entry name" value="Peptidase_M13"/>
</dbReference>
<gene>
    <name evidence="11" type="ORF">KQX54_006224</name>
</gene>
<keyword evidence="8" id="KW-0482">Metalloprotease</keyword>
<evidence type="ECO:0000313" key="12">
    <source>
        <dbReference type="Proteomes" id="UP000826195"/>
    </source>
</evidence>
<evidence type="ECO:0000313" key="11">
    <source>
        <dbReference type="EMBL" id="KAH0549117.1"/>
    </source>
</evidence>
<dbReference type="EMBL" id="JAHXZJ010001864">
    <property type="protein sequence ID" value="KAH0549117.1"/>
    <property type="molecule type" value="Genomic_DNA"/>
</dbReference>
<dbReference type="InterPro" id="IPR018497">
    <property type="entry name" value="Peptidase_M13_C"/>
</dbReference>
<comment type="subcellular location">
    <subcellularLocation>
        <location evidence="2">Cell membrane</location>
        <topology evidence="2">Single-pass type II membrane protein</topology>
    </subcellularLocation>
</comment>
<sequence>MIALQLTPIEANNDYTSTECQAENDKLELTILKNLNTSVNPCEDFYQFACGNFNNSSANIQYSNHNDFYKPIRDRENKIKELLLNDNYLYLLEPFNSLKKFVKSCERLNVNIDANSSLDENKTISLNFMTDVIAQLGGWPILEGDEWNDTHFNWIKFTEVSRIIGTEGYFFLKPSVKMLNHTTMLSISPPGLEFPYKHLVSVRRSRKVKAYYNYILKVAQFLETDLKILDIDVEQALAFELDLIYATSRNVTLSSTEMTIKEMDQKWPNIDWIKLFRSFIGSEYSITENWKVLVKNSNYITRFEQLIQLTNKRIQANYAVWKTIERLILFTESPKLFSFQESYYRIRSPSQRIPGYNCFDFLINLLPELSLSYYERHYPIDVRFISNIENIIIDIKKTFVDVLNNLEWLDHTTKNELVLNLDSTKFVLGLTETMLKNEKLRTYFDNLVINEFNFLKNFLAINIFDHQKLMDQAFTSRDMIDLTSVFRRIKPFKNIYNAIYDDITHTVFIDIEAMRNLFFDIDRPNFTKYSIIGFTIGHELAHPIENLHDVFDTEGKIVNGWSMRSNDNYNHVRQCLIDQHHNYTGNSKENVVRLIIHIFSL</sequence>
<comment type="caution">
    <text evidence="11">The sequence shown here is derived from an EMBL/GenBank/DDBJ whole genome shotgun (WGS) entry which is preliminary data.</text>
</comment>
<evidence type="ECO:0000259" key="10">
    <source>
        <dbReference type="Pfam" id="PF05649"/>
    </source>
</evidence>
<dbReference type="PROSITE" id="PS51885">
    <property type="entry name" value="NEPRILYSIN"/>
    <property type="match status" value="1"/>
</dbReference>
<evidence type="ECO:0000256" key="7">
    <source>
        <dbReference type="ARBA" id="ARBA00022833"/>
    </source>
</evidence>
<feature type="domain" description="Peptidase M13 C-terminal" evidence="9">
    <location>
        <begin position="497"/>
        <end position="589"/>
    </location>
</feature>
<dbReference type="GO" id="GO:0016485">
    <property type="term" value="P:protein processing"/>
    <property type="evidence" value="ECO:0007669"/>
    <property type="project" value="TreeGrafter"/>
</dbReference>
<dbReference type="PANTHER" id="PTHR11733">
    <property type="entry name" value="ZINC METALLOPROTEASE FAMILY M13 NEPRILYSIN-RELATED"/>
    <property type="match status" value="1"/>
</dbReference>
<comment type="cofactor">
    <cofactor evidence="1">
        <name>Zn(2+)</name>
        <dbReference type="ChEBI" id="CHEBI:29105"/>
    </cofactor>
</comment>
<evidence type="ECO:0000256" key="8">
    <source>
        <dbReference type="ARBA" id="ARBA00023049"/>
    </source>
</evidence>
<dbReference type="InterPro" id="IPR008753">
    <property type="entry name" value="Peptidase_M13_N"/>
</dbReference>
<accession>A0AAV7IDC1</accession>
<dbReference type="AlphaFoldDB" id="A0AAV7IDC1"/>
<protein>
    <submittedName>
        <fullName evidence="11">Uncharacterized protein</fullName>
    </submittedName>
</protein>
<dbReference type="GO" id="GO:0046872">
    <property type="term" value="F:metal ion binding"/>
    <property type="evidence" value="ECO:0007669"/>
    <property type="project" value="UniProtKB-KW"/>
</dbReference>
<dbReference type="InterPro" id="IPR042089">
    <property type="entry name" value="Peptidase_M13_dom_2"/>
</dbReference>
<dbReference type="PANTHER" id="PTHR11733:SF167">
    <property type="entry name" value="FI17812P1-RELATED"/>
    <property type="match status" value="1"/>
</dbReference>
<evidence type="ECO:0000256" key="3">
    <source>
        <dbReference type="ARBA" id="ARBA00007357"/>
    </source>
</evidence>
<keyword evidence="7" id="KW-0862">Zinc</keyword>
<keyword evidence="5" id="KW-0479">Metal-binding</keyword>
<dbReference type="Gene3D" id="3.40.390.10">
    <property type="entry name" value="Collagenase (Catalytic Domain)"/>
    <property type="match status" value="1"/>
</dbReference>
<evidence type="ECO:0000259" key="9">
    <source>
        <dbReference type="Pfam" id="PF01431"/>
    </source>
</evidence>
<evidence type="ECO:0000256" key="2">
    <source>
        <dbReference type="ARBA" id="ARBA00004401"/>
    </source>
</evidence>
<evidence type="ECO:0000256" key="5">
    <source>
        <dbReference type="ARBA" id="ARBA00022723"/>
    </source>
</evidence>
<comment type="similarity">
    <text evidence="3">Belongs to the peptidase M13 family.</text>
</comment>
<feature type="domain" description="Peptidase M13 N-terminal" evidence="10">
    <location>
        <begin position="41"/>
        <end position="424"/>
    </location>
</feature>
<keyword evidence="6" id="KW-0378">Hydrolase</keyword>
<dbReference type="SUPFAM" id="SSF55486">
    <property type="entry name" value="Metalloproteases ('zincins'), catalytic domain"/>
    <property type="match status" value="1"/>
</dbReference>